<evidence type="ECO:0000256" key="1">
    <source>
        <dbReference type="SAM" id="MobiDB-lite"/>
    </source>
</evidence>
<dbReference type="Proteomes" id="UP000838756">
    <property type="component" value="Unassembled WGS sequence"/>
</dbReference>
<evidence type="ECO:0000313" key="3">
    <source>
        <dbReference type="Proteomes" id="UP000838756"/>
    </source>
</evidence>
<name>A0A8S4RQS5_9NEOP</name>
<comment type="caution">
    <text evidence="2">The sequence shown here is derived from an EMBL/GenBank/DDBJ whole genome shotgun (WGS) entry which is preliminary data.</text>
</comment>
<dbReference type="EMBL" id="CAKXAJ010025470">
    <property type="protein sequence ID" value="CAH2240083.1"/>
    <property type="molecule type" value="Genomic_DNA"/>
</dbReference>
<reference evidence="2" key="1">
    <citation type="submission" date="2022-03" db="EMBL/GenBank/DDBJ databases">
        <authorList>
            <person name="Lindestad O."/>
        </authorList>
    </citation>
    <scope>NUCLEOTIDE SEQUENCE</scope>
</reference>
<organism evidence="2 3">
    <name type="scientific">Pararge aegeria aegeria</name>
    <dbReference type="NCBI Taxonomy" id="348720"/>
    <lineage>
        <taxon>Eukaryota</taxon>
        <taxon>Metazoa</taxon>
        <taxon>Ecdysozoa</taxon>
        <taxon>Arthropoda</taxon>
        <taxon>Hexapoda</taxon>
        <taxon>Insecta</taxon>
        <taxon>Pterygota</taxon>
        <taxon>Neoptera</taxon>
        <taxon>Endopterygota</taxon>
        <taxon>Lepidoptera</taxon>
        <taxon>Glossata</taxon>
        <taxon>Ditrysia</taxon>
        <taxon>Papilionoidea</taxon>
        <taxon>Nymphalidae</taxon>
        <taxon>Satyrinae</taxon>
        <taxon>Satyrini</taxon>
        <taxon>Parargina</taxon>
        <taxon>Pararge</taxon>
    </lineage>
</organism>
<evidence type="ECO:0000313" key="2">
    <source>
        <dbReference type="EMBL" id="CAH2240083.1"/>
    </source>
</evidence>
<feature type="compositionally biased region" description="Polar residues" evidence="1">
    <location>
        <begin position="63"/>
        <end position="76"/>
    </location>
</feature>
<proteinExistence type="predicted"/>
<gene>
    <name evidence="2" type="primary">jg6337</name>
    <name evidence="2" type="ORF">PAEG_LOCUS16695</name>
</gene>
<sequence length="92" mass="10170">MLEEFGHLQVGDVLATVSVEPRDPDTHYQESDWQHECAESEVKQLEQDFLDGVHATNAGVGRKSNNSNKISSTVFTPPTPESAGYGHFLKNL</sequence>
<keyword evidence="3" id="KW-1185">Reference proteome</keyword>
<accession>A0A8S4RQS5</accession>
<dbReference type="AlphaFoldDB" id="A0A8S4RQS5"/>
<feature type="region of interest" description="Disordered" evidence="1">
    <location>
        <begin position="56"/>
        <end position="82"/>
    </location>
</feature>
<protein>
    <submittedName>
        <fullName evidence="2">Jg6337 protein</fullName>
    </submittedName>
</protein>